<feature type="compositionally biased region" description="Low complexity" evidence="6">
    <location>
        <begin position="469"/>
        <end position="485"/>
    </location>
</feature>
<gene>
    <name evidence="8" type="ORF">SEPCBS57363_003468</name>
</gene>
<evidence type="ECO:0000256" key="3">
    <source>
        <dbReference type="ARBA" id="ARBA00022692"/>
    </source>
</evidence>
<evidence type="ECO:0000256" key="7">
    <source>
        <dbReference type="SAM" id="Phobius"/>
    </source>
</evidence>
<feature type="compositionally biased region" description="Polar residues" evidence="6">
    <location>
        <begin position="80"/>
        <end position="90"/>
    </location>
</feature>
<keyword evidence="9" id="KW-1185">Reference proteome</keyword>
<feature type="compositionally biased region" description="Polar residues" evidence="6">
    <location>
        <begin position="443"/>
        <end position="456"/>
    </location>
</feature>
<evidence type="ECO:0000313" key="8">
    <source>
        <dbReference type="EMBL" id="CAK7269176.1"/>
    </source>
</evidence>
<sequence length="1051" mass="115296">MTPVLQSLSEGEANARRSSRSYLDKGGLLVTANVVSQLLSPASSPVASPAPTPDEPPAGQFDGDTFTAYKVETRDIENTAEASRQASTMTADDDKLATLPPVTMAKTTGNAVRRLSANEMAQLTESLPIAAIHDECEVAVGDRMYIPDSLTSRSGLSPLMDTSPVEFPWTDVRGRKPGLSGTTAASDELQQILNNGTAPQPPRSQRSWNSAGALRTLSTPPVSRRMPSATRQQPLVAATTGVVEAAPPVGSVLGNRWHLQNTAERQPQLHVDGTKATVINGSLEAGIKPALRSSQPLVDHISHNEQRLPSPIPPSIPLPPMSLPTVLQLELAGQRPSPLYIYHSSTSDIPYESNAVKFERLKNFLLLPTYLERTMYFGALACLDAWLWTLTILPLRFCIAVSVLVRWWAYLVWKEVRWMTAYVWRGLGRMWRRGRQPKPASRKANTAPTVTGTAPASVSTGRRRGNSNGGSMSDSASSVADSQQSRVRRRPVQMHAADPSATGPATNSAAASGPTPASFFSSSTSSTTRPGRKTWHRRTKSMPSNLTPFHKADLLQGAVILCSSLALMNLDASRMYHFIRAQSAVKLYVIYNLVEVGDRLLSALGQDIFECLSSSETLSRTASGRSKILLPFGMFCLSLIYNIAHTMVLFYQVITLNVAVNSYSNALLSLLMSNQFVEVKSSVFKRTEKENTFQLACADIVERFQLWIVLFIIALRNIVEIGGLSVPGAGLDLGGGTQEDMAAKVPLHNASILPASFTILPSWLTSIEVLSPFLIVIGSEMIVDWIKHGYINKFNNIKPTFYSRVLDILCKDYYTNAFSAPALMRRLGLPLIPLCTLFLRSSVQTYHMFLATHLPSPLPPSTHTSLVVEAATPSSPAIAASLERLDLLIRNALGRAVHGNPYASMGTEPTANPAASSSWLSHWWWSNDDIIAGVTMVVVFFIMFLILLIAKLLLGTALLRYARNRYAVMKLKEHAEALGQAEPESFDATGKRTGGYGVIEVGEDRRRWIFKDDPENLKKVREKERRESGKGKKEMDLNTIVRYEMVAKRIW</sequence>
<feature type="transmembrane region" description="Helical" evidence="7">
    <location>
        <begin position="930"/>
        <end position="954"/>
    </location>
</feature>
<feature type="compositionally biased region" description="Low complexity" evidence="6">
    <location>
        <begin position="499"/>
        <end position="528"/>
    </location>
</feature>
<dbReference type="Pfam" id="PF05346">
    <property type="entry name" value="DUF747"/>
    <property type="match status" value="1"/>
</dbReference>
<evidence type="ECO:0000256" key="4">
    <source>
        <dbReference type="ARBA" id="ARBA00022989"/>
    </source>
</evidence>
<name>A0ABP0DQV4_9PEZI</name>
<feature type="compositionally biased region" description="Basic residues" evidence="6">
    <location>
        <begin position="530"/>
        <end position="540"/>
    </location>
</feature>
<feature type="transmembrane region" description="Helical" evidence="7">
    <location>
        <begin position="628"/>
        <end position="644"/>
    </location>
</feature>
<protein>
    <recommendedName>
        <fullName evidence="10">Cytomegalovirus gH-receptor family protein</fullName>
    </recommendedName>
</protein>
<keyword evidence="3 7" id="KW-0812">Transmembrane</keyword>
<evidence type="ECO:0000256" key="6">
    <source>
        <dbReference type="SAM" id="MobiDB-lite"/>
    </source>
</evidence>
<comment type="caution">
    <text evidence="8">The sequence shown here is derived from an EMBL/GenBank/DDBJ whole genome shotgun (WGS) entry which is preliminary data.</text>
</comment>
<feature type="region of interest" description="Disordered" evidence="6">
    <location>
        <begin position="42"/>
        <end position="64"/>
    </location>
</feature>
<dbReference type="PANTHER" id="PTHR13317:SF4">
    <property type="entry name" value="TRANSMEMBRANE ANTERIOR POSTERIOR TRANSFORMATION PROTEIN 1 HOMOLOG"/>
    <property type="match status" value="1"/>
</dbReference>
<reference evidence="8 9" key="1">
    <citation type="submission" date="2024-01" db="EMBL/GenBank/DDBJ databases">
        <authorList>
            <person name="Allen C."/>
            <person name="Tagirdzhanova G."/>
        </authorList>
    </citation>
    <scope>NUCLEOTIDE SEQUENCE [LARGE SCALE GENOMIC DNA]</scope>
    <source>
        <strain evidence="8 9">CBS 573.63</strain>
    </source>
</reference>
<feature type="region of interest" description="Disordered" evidence="6">
    <location>
        <begin position="79"/>
        <end position="102"/>
    </location>
</feature>
<feature type="region of interest" description="Disordered" evidence="6">
    <location>
        <begin position="434"/>
        <end position="543"/>
    </location>
</feature>
<evidence type="ECO:0000256" key="2">
    <source>
        <dbReference type="ARBA" id="ARBA00008803"/>
    </source>
</evidence>
<feature type="compositionally biased region" description="Polar residues" evidence="6">
    <location>
        <begin position="194"/>
        <end position="221"/>
    </location>
</feature>
<dbReference type="PANTHER" id="PTHR13317">
    <property type="entry name" value="TRANSMEMBRANE ANTERIOR POSTERIOR TRANSFORMATION PROTEIN 1 HOMOLOG"/>
    <property type="match status" value="1"/>
</dbReference>
<evidence type="ECO:0000256" key="5">
    <source>
        <dbReference type="ARBA" id="ARBA00023136"/>
    </source>
</evidence>
<keyword evidence="4 7" id="KW-1133">Transmembrane helix</keyword>
<accession>A0ABP0DQV4</accession>
<comment type="subcellular location">
    <subcellularLocation>
        <location evidence="1">Membrane</location>
        <topology evidence="1">Multi-pass membrane protein</topology>
    </subcellularLocation>
</comment>
<proteinExistence type="inferred from homology"/>
<comment type="similarity">
    <text evidence="2">Belongs to the TAPT1 family.</text>
</comment>
<organism evidence="8 9">
    <name type="scientific">Sporothrix epigloea</name>
    <dbReference type="NCBI Taxonomy" id="1892477"/>
    <lineage>
        <taxon>Eukaryota</taxon>
        <taxon>Fungi</taxon>
        <taxon>Dikarya</taxon>
        <taxon>Ascomycota</taxon>
        <taxon>Pezizomycotina</taxon>
        <taxon>Sordariomycetes</taxon>
        <taxon>Sordariomycetidae</taxon>
        <taxon>Ophiostomatales</taxon>
        <taxon>Ophiostomataceae</taxon>
        <taxon>Sporothrix</taxon>
    </lineage>
</organism>
<evidence type="ECO:0000313" key="9">
    <source>
        <dbReference type="Proteomes" id="UP001642501"/>
    </source>
</evidence>
<evidence type="ECO:0008006" key="10">
    <source>
        <dbReference type="Google" id="ProtNLM"/>
    </source>
</evidence>
<dbReference type="EMBL" id="CAWUOM010000055">
    <property type="protein sequence ID" value="CAK7269176.1"/>
    <property type="molecule type" value="Genomic_DNA"/>
</dbReference>
<dbReference type="Proteomes" id="UP001642501">
    <property type="component" value="Unassembled WGS sequence"/>
</dbReference>
<keyword evidence="5 7" id="KW-0472">Membrane</keyword>
<feature type="transmembrane region" description="Helical" evidence="7">
    <location>
        <begin position="385"/>
        <end position="409"/>
    </location>
</feature>
<feature type="region of interest" description="Disordered" evidence="6">
    <location>
        <begin position="194"/>
        <end position="229"/>
    </location>
</feature>
<evidence type="ECO:0000256" key="1">
    <source>
        <dbReference type="ARBA" id="ARBA00004141"/>
    </source>
</evidence>
<dbReference type="InterPro" id="IPR008010">
    <property type="entry name" value="Tatp1"/>
</dbReference>